<organism evidence="1 2">
    <name type="scientific">Meloidogyne incognita</name>
    <name type="common">Southern root-knot nematode worm</name>
    <name type="synonym">Oxyuris incognita</name>
    <dbReference type="NCBI Taxonomy" id="6306"/>
    <lineage>
        <taxon>Eukaryota</taxon>
        <taxon>Metazoa</taxon>
        <taxon>Ecdysozoa</taxon>
        <taxon>Nematoda</taxon>
        <taxon>Chromadorea</taxon>
        <taxon>Rhabditida</taxon>
        <taxon>Tylenchina</taxon>
        <taxon>Tylenchomorpha</taxon>
        <taxon>Tylenchoidea</taxon>
        <taxon>Meloidogynidae</taxon>
        <taxon>Meloidogyninae</taxon>
        <taxon>Meloidogyne</taxon>
        <taxon>Meloidogyne incognita group</taxon>
    </lineage>
</organism>
<reference evidence="2" key="1">
    <citation type="submission" date="2022-11" db="UniProtKB">
        <authorList>
            <consortium name="WormBaseParasite"/>
        </authorList>
    </citation>
    <scope>IDENTIFICATION</scope>
</reference>
<dbReference type="WBParaSite" id="Minc3s00024g01547">
    <property type="protein sequence ID" value="Minc3s00024g01547"/>
    <property type="gene ID" value="Minc3s00024g01547"/>
</dbReference>
<evidence type="ECO:0000313" key="2">
    <source>
        <dbReference type="WBParaSite" id="Minc3s00024g01547"/>
    </source>
</evidence>
<name>A0A914KJS5_MELIC</name>
<proteinExistence type="predicted"/>
<keyword evidence="1" id="KW-1185">Reference proteome</keyword>
<sequence>MLISKISSCPFSFSFPTFCCSAVKIFAFLISQKLLTVQFDVLCEEFSNEQNNKLLQSSLEERTKQAQSTSKDATLVLHIGQEVPFLHACCYYLRDRCLPIKNILN</sequence>
<protein>
    <submittedName>
        <fullName evidence="2">Uncharacterized protein</fullName>
    </submittedName>
</protein>
<accession>A0A914KJS5</accession>
<dbReference type="Proteomes" id="UP000887563">
    <property type="component" value="Unplaced"/>
</dbReference>
<evidence type="ECO:0000313" key="1">
    <source>
        <dbReference type="Proteomes" id="UP000887563"/>
    </source>
</evidence>
<dbReference type="AlphaFoldDB" id="A0A914KJS5"/>